<dbReference type="RefSeq" id="WP_094367731.1">
    <property type="nucleotide sequence ID" value="NZ_NOJY02000002.1"/>
</dbReference>
<dbReference type="PANTHER" id="PTHR42756">
    <property type="entry name" value="TRANSCRIPTIONAL REGULATOR, MARR"/>
    <property type="match status" value="1"/>
</dbReference>
<sequence>MKYDSFEIAMLIKEIYSSTMGIVSENLKESGLTHQQIMVIKLIAHRGKVNISQLCEEMSLAKGTVSGIVTRLENAGYIEKAKTEGDKRNTYITFTEKGLEFAMEFRNKINESFDNVFKNFSEDEIGEVRNNLLKIRDKIKEEK</sequence>
<evidence type="ECO:0000259" key="4">
    <source>
        <dbReference type="PROSITE" id="PS50995"/>
    </source>
</evidence>
<dbReference type="Pfam" id="PF01047">
    <property type="entry name" value="MarR"/>
    <property type="match status" value="1"/>
</dbReference>
<dbReference type="SUPFAM" id="SSF46785">
    <property type="entry name" value="Winged helix' DNA-binding domain"/>
    <property type="match status" value="1"/>
</dbReference>
<dbReference type="PROSITE" id="PS01117">
    <property type="entry name" value="HTH_MARR_1"/>
    <property type="match status" value="1"/>
</dbReference>
<evidence type="ECO:0000256" key="1">
    <source>
        <dbReference type="ARBA" id="ARBA00023015"/>
    </source>
</evidence>
<gene>
    <name evidence="5" type="ORF">CHL78_001445</name>
</gene>
<dbReference type="InterPro" id="IPR036388">
    <property type="entry name" value="WH-like_DNA-bd_sf"/>
</dbReference>
<dbReference type="PROSITE" id="PS50995">
    <property type="entry name" value="HTH_MARR_2"/>
    <property type="match status" value="1"/>
</dbReference>
<keyword evidence="2" id="KW-0238">DNA-binding</keyword>
<evidence type="ECO:0000256" key="3">
    <source>
        <dbReference type="ARBA" id="ARBA00023163"/>
    </source>
</evidence>
<accession>A0A371J9E2</accession>
<dbReference type="InterPro" id="IPR000835">
    <property type="entry name" value="HTH_MarR-typ"/>
</dbReference>
<dbReference type="InterPro" id="IPR036390">
    <property type="entry name" value="WH_DNA-bd_sf"/>
</dbReference>
<keyword evidence="6" id="KW-1185">Reference proteome</keyword>
<keyword evidence="3" id="KW-0804">Transcription</keyword>
<dbReference type="Gene3D" id="1.10.10.10">
    <property type="entry name" value="Winged helix-like DNA-binding domain superfamily/Winged helix DNA-binding domain"/>
    <property type="match status" value="1"/>
</dbReference>
<dbReference type="PANTHER" id="PTHR42756:SF1">
    <property type="entry name" value="TRANSCRIPTIONAL REPRESSOR OF EMRAB OPERON"/>
    <property type="match status" value="1"/>
</dbReference>
<dbReference type="GO" id="GO:0003677">
    <property type="term" value="F:DNA binding"/>
    <property type="evidence" value="ECO:0007669"/>
    <property type="project" value="UniProtKB-KW"/>
</dbReference>
<evidence type="ECO:0000313" key="5">
    <source>
        <dbReference type="EMBL" id="RDY29390.1"/>
    </source>
</evidence>
<evidence type="ECO:0000313" key="6">
    <source>
        <dbReference type="Proteomes" id="UP000215694"/>
    </source>
</evidence>
<dbReference type="PRINTS" id="PR00598">
    <property type="entry name" value="HTHMARR"/>
</dbReference>
<comment type="caution">
    <text evidence="5">The sequence shown here is derived from an EMBL/GenBank/DDBJ whole genome shotgun (WGS) entry which is preliminary data.</text>
</comment>
<name>A0A371J9E2_9FIRM</name>
<dbReference type="InterPro" id="IPR023187">
    <property type="entry name" value="Tscrpt_reg_MarR-type_CS"/>
</dbReference>
<keyword evidence="1" id="KW-0805">Transcription regulation</keyword>
<proteinExistence type="predicted"/>
<feature type="domain" description="HTH marR-type" evidence="4">
    <location>
        <begin position="1"/>
        <end position="137"/>
    </location>
</feature>
<protein>
    <submittedName>
        <fullName evidence="5">MarR family transcriptional regulator</fullName>
    </submittedName>
</protein>
<reference evidence="5 6" key="1">
    <citation type="journal article" date="2017" name="Genome Announc.">
        <title>Draft Genome Sequence of Romboutsia weinsteinii sp. nov. Strain CCRI-19649(T) Isolated from Surface Water.</title>
        <authorList>
            <person name="Maheux A.F."/>
            <person name="Boudreau D.K."/>
            <person name="Berube E."/>
            <person name="Boissinot M."/>
            <person name="Cantin P."/>
            <person name="Raymond F."/>
            <person name="Corbeil J."/>
            <person name="Omar R.F."/>
            <person name="Bergeron M.G."/>
        </authorList>
    </citation>
    <scope>NUCLEOTIDE SEQUENCE [LARGE SCALE GENOMIC DNA]</scope>
    <source>
        <strain evidence="5 6">CCRI-19649</strain>
    </source>
</reference>
<dbReference type="GO" id="GO:0003700">
    <property type="term" value="F:DNA-binding transcription factor activity"/>
    <property type="evidence" value="ECO:0007669"/>
    <property type="project" value="InterPro"/>
</dbReference>
<dbReference type="SMART" id="SM00347">
    <property type="entry name" value="HTH_MARR"/>
    <property type="match status" value="1"/>
</dbReference>
<organism evidence="5 6">
    <name type="scientific">Romboutsia weinsteinii</name>
    <dbReference type="NCBI Taxonomy" id="2020949"/>
    <lineage>
        <taxon>Bacteria</taxon>
        <taxon>Bacillati</taxon>
        <taxon>Bacillota</taxon>
        <taxon>Clostridia</taxon>
        <taxon>Peptostreptococcales</taxon>
        <taxon>Peptostreptococcaceae</taxon>
        <taxon>Romboutsia</taxon>
    </lineage>
</organism>
<evidence type="ECO:0000256" key="2">
    <source>
        <dbReference type="ARBA" id="ARBA00023125"/>
    </source>
</evidence>
<dbReference type="OrthoDB" id="49580at2"/>
<dbReference type="Proteomes" id="UP000215694">
    <property type="component" value="Unassembled WGS sequence"/>
</dbReference>
<dbReference type="AlphaFoldDB" id="A0A371J9E2"/>
<dbReference type="EMBL" id="NOJY02000002">
    <property type="protein sequence ID" value="RDY29390.1"/>
    <property type="molecule type" value="Genomic_DNA"/>
</dbReference>